<dbReference type="InterPro" id="IPR015422">
    <property type="entry name" value="PyrdxlP-dep_Trfase_small"/>
</dbReference>
<sequence length="370" mass="40805">MKYVRMPIELESPEQLGYDTIRYNLSESSVADRRLGELNLKLDDILLCYGDHRGAPDLRGLIARTGEGLSADDVLVTAGAAGALFIIATSMLQAGDHIVVVRPNYATNLETPRTIGADMSIVDLTFETGYRLDLEAIEAAIRPETRYVSVTYPHNPTGVMICEDEMKALVALVERKGTCLLFDETYREMTSGPMLPVAASLSDRVISVSSLSKTYGIPGIRIGWLITRDAALMETFLAAREQIGISGSTVDEYIAYVALSQRDEWLAFNNARIASAFAIVKDWIASEPLVEWIEPSGGCVCFPRIVPSADVDLAGFHESLYSRHQAYVGRGSWFEQDDRHFRIGYAWPTEDELRKGLAAISAAIRDNLKG</sequence>
<protein>
    <recommendedName>
        <fullName evidence="1">Aminotransferase</fullName>
        <ecNumber evidence="1">2.6.1.-</ecNumber>
    </recommendedName>
</protein>
<comment type="cofactor">
    <cofactor evidence="1">
        <name>pyridoxal 5'-phosphate</name>
        <dbReference type="ChEBI" id="CHEBI:597326"/>
    </cofactor>
</comment>
<dbReference type="InterPro" id="IPR004838">
    <property type="entry name" value="NHTrfase_class1_PyrdxlP-BS"/>
</dbReference>
<name>A0A4V2RIB1_SHIGR</name>
<evidence type="ECO:0000313" key="4">
    <source>
        <dbReference type="Proteomes" id="UP000295351"/>
    </source>
</evidence>
<proteinExistence type="inferred from homology"/>
<dbReference type="GO" id="GO:0008483">
    <property type="term" value="F:transaminase activity"/>
    <property type="evidence" value="ECO:0007669"/>
    <property type="project" value="UniProtKB-KW"/>
</dbReference>
<dbReference type="GO" id="GO:0030170">
    <property type="term" value="F:pyridoxal phosphate binding"/>
    <property type="evidence" value="ECO:0007669"/>
    <property type="project" value="InterPro"/>
</dbReference>
<comment type="similarity">
    <text evidence="1">Belongs to the class-I pyridoxal-phosphate-dependent aminotransferase family.</text>
</comment>
<comment type="caution">
    <text evidence="3">The sequence shown here is derived from an EMBL/GenBank/DDBJ whole genome shotgun (WGS) entry which is preliminary data.</text>
</comment>
<evidence type="ECO:0000259" key="2">
    <source>
        <dbReference type="Pfam" id="PF00155"/>
    </source>
</evidence>
<keyword evidence="4" id="KW-1185">Reference proteome</keyword>
<gene>
    <name evidence="3" type="ORF">EV665_110148</name>
</gene>
<dbReference type="InterPro" id="IPR015421">
    <property type="entry name" value="PyrdxlP-dep_Trfase_major"/>
</dbReference>
<keyword evidence="1 3" id="KW-0032">Aminotransferase</keyword>
<dbReference type="RefSeq" id="WP_133035077.1">
    <property type="nucleotide sequence ID" value="NZ_BAABEI010000007.1"/>
</dbReference>
<dbReference type="SUPFAM" id="SSF53383">
    <property type="entry name" value="PLP-dependent transferases"/>
    <property type="match status" value="1"/>
</dbReference>
<keyword evidence="1 3" id="KW-0808">Transferase</keyword>
<dbReference type="InterPro" id="IPR015424">
    <property type="entry name" value="PyrdxlP-dep_Trfase"/>
</dbReference>
<dbReference type="Gene3D" id="3.90.1150.10">
    <property type="entry name" value="Aspartate Aminotransferase, domain 1"/>
    <property type="match status" value="1"/>
</dbReference>
<dbReference type="PANTHER" id="PTHR43510">
    <property type="entry name" value="AMINOTRANSFERASE FUNCTION, HYPOTHETICAL (EUROFUNG)"/>
    <property type="match status" value="1"/>
</dbReference>
<dbReference type="PROSITE" id="PS00105">
    <property type="entry name" value="AA_TRANSFER_CLASS_1"/>
    <property type="match status" value="1"/>
</dbReference>
<evidence type="ECO:0000256" key="1">
    <source>
        <dbReference type="RuleBase" id="RU000481"/>
    </source>
</evidence>
<feature type="domain" description="Aminotransferase class I/classII large" evidence="2">
    <location>
        <begin position="48"/>
        <end position="360"/>
    </location>
</feature>
<dbReference type="InterPro" id="IPR004839">
    <property type="entry name" value="Aminotransferase_I/II_large"/>
</dbReference>
<dbReference type="EC" id="2.6.1.-" evidence="1"/>
<dbReference type="Proteomes" id="UP000295351">
    <property type="component" value="Unassembled WGS sequence"/>
</dbReference>
<dbReference type="Gene3D" id="3.40.640.10">
    <property type="entry name" value="Type I PLP-dependent aspartate aminotransferase-like (Major domain)"/>
    <property type="match status" value="1"/>
</dbReference>
<dbReference type="AlphaFoldDB" id="A0A4V2RIB1"/>
<dbReference type="PANTHER" id="PTHR43510:SF1">
    <property type="entry name" value="AMINOTRANSFERASE FUNCTION, HYPOTHETICAL (EUROFUNG)"/>
    <property type="match status" value="1"/>
</dbReference>
<evidence type="ECO:0000313" key="3">
    <source>
        <dbReference type="EMBL" id="TCN43550.1"/>
    </source>
</evidence>
<dbReference type="Pfam" id="PF00155">
    <property type="entry name" value="Aminotran_1_2"/>
    <property type="match status" value="1"/>
</dbReference>
<reference evidence="3 4" key="1">
    <citation type="submission" date="2019-03" db="EMBL/GenBank/DDBJ databases">
        <title>Genomic Encyclopedia of Type Strains, Phase IV (KMG-IV): sequencing the most valuable type-strain genomes for metagenomic binning, comparative biology and taxonomic classification.</title>
        <authorList>
            <person name="Goeker M."/>
        </authorList>
    </citation>
    <scope>NUCLEOTIDE SEQUENCE [LARGE SCALE GENOMIC DNA]</scope>
    <source>
        <strain evidence="3 4">DSM 18401</strain>
    </source>
</reference>
<dbReference type="CDD" id="cd00609">
    <property type="entry name" value="AAT_like"/>
    <property type="match status" value="1"/>
</dbReference>
<dbReference type="EMBL" id="SLVX01000010">
    <property type="protein sequence ID" value="TCN43550.1"/>
    <property type="molecule type" value="Genomic_DNA"/>
</dbReference>
<organism evidence="3 4">
    <name type="scientific">Shinella granuli</name>
    <dbReference type="NCBI Taxonomy" id="323621"/>
    <lineage>
        <taxon>Bacteria</taxon>
        <taxon>Pseudomonadati</taxon>
        <taxon>Pseudomonadota</taxon>
        <taxon>Alphaproteobacteria</taxon>
        <taxon>Hyphomicrobiales</taxon>
        <taxon>Rhizobiaceae</taxon>
        <taxon>Shinella</taxon>
    </lineage>
</organism>
<accession>A0A4V2RIB1</accession>